<reference evidence="2" key="1">
    <citation type="submission" date="2021-07" db="EMBL/GenBank/DDBJ databases">
        <title>Neiella marina sp. nov., isolated from the intestinal content of sea cucumber Apostichopus japonicus.</title>
        <authorList>
            <person name="Bai X."/>
        </authorList>
    </citation>
    <scope>NUCLEOTIDE SEQUENCE</scope>
    <source>
        <strain evidence="2">126</strain>
    </source>
</reference>
<dbReference type="EMBL" id="JAHZSS010000034">
    <property type="protein sequence ID" value="MBW8192934.1"/>
    <property type="molecule type" value="Genomic_DNA"/>
</dbReference>
<dbReference type="InterPro" id="IPR025510">
    <property type="entry name" value="DUF4397"/>
</dbReference>
<proteinExistence type="predicted"/>
<name>A0ABS7EKR4_9GAMM</name>
<evidence type="ECO:0000259" key="1">
    <source>
        <dbReference type="Pfam" id="PF14344"/>
    </source>
</evidence>
<gene>
    <name evidence="2" type="ORF">K0504_18015</name>
</gene>
<dbReference type="RefSeq" id="WP_220105555.1">
    <property type="nucleotide sequence ID" value="NZ_JAHZSS010000034.1"/>
</dbReference>
<sequence>MEKESKMSVNNNIWKIGLAVLLGVSLTACNISEDEDDDSSTGYGYFRFANLVAGSSDIELVMDDSSFAEIGFAEASELEAVTKGSYDLEFNQILPNTDNDNFIDDSDVTIKTDYIYSYLLYGDDPDAPEALTIRTDVDDLYDDDYDDGQARFQFFQASSDLADVDIYLVEEGDDTLNQSVYTSLSYMSESEEFDHDEGIYKIIVTESGSDSVLIEADNISIEEANAYVFALVSYDIANSDSPRYALVVLDSSGARMVTNDAQTAVVRINNAMANTDGIDVYQTKGDDLTLVASDLYFGESSDGYEMDISDVDDGDNVTFYIYDAGADIETDSALISDDYDVEPDSQRMIVLAGDRTDDVVMASGEQDLSIQKTHAKLIFTHAIDTESSDYLEIVVVEDGGDPDNYNTAVTLSYLGSEEYEIEQGDYQVYVYREDDGVWLAELNLNNLEEADVVSLTVTESQYGGTPYEIQKVVYD</sequence>
<comment type="caution">
    <text evidence="2">The sequence shown here is derived from an EMBL/GenBank/DDBJ whole genome shotgun (WGS) entry which is preliminary data.</text>
</comment>
<evidence type="ECO:0000313" key="2">
    <source>
        <dbReference type="EMBL" id="MBW8192934.1"/>
    </source>
</evidence>
<protein>
    <submittedName>
        <fullName evidence="2">DUF4397 domain-containing protein</fullName>
    </submittedName>
</protein>
<feature type="domain" description="DUF4397" evidence="1">
    <location>
        <begin position="45"/>
        <end position="167"/>
    </location>
</feature>
<organism evidence="2 3">
    <name type="scientific">Neiella holothuriorum</name>
    <dbReference type="NCBI Taxonomy" id="2870530"/>
    <lineage>
        <taxon>Bacteria</taxon>
        <taxon>Pseudomonadati</taxon>
        <taxon>Pseudomonadota</taxon>
        <taxon>Gammaproteobacteria</taxon>
        <taxon>Alteromonadales</taxon>
        <taxon>Echinimonadaceae</taxon>
        <taxon>Neiella</taxon>
    </lineage>
</organism>
<dbReference type="PROSITE" id="PS51257">
    <property type="entry name" value="PROKAR_LIPOPROTEIN"/>
    <property type="match status" value="1"/>
</dbReference>
<accession>A0ABS7EKR4</accession>
<keyword evidence="3" id="KW-1185">Reference proteome</keyword>
<evidence type="ECO:0000313" key="3">
    <source>
        <dbReference type="Proteomes" id="UP001166251"/>
    </source>
</evidence>
<dbReference type="Proteomes" id="UP001166251">
    <property type="component" value="Unassembled WGS sequence"/>
</dbReference>
<dbReference type="Pfam" id="PF14344">
    <property type="entry name" value="DUF4397"/>
    <property type="match status" value="1"/>
</dbReference>